<feature type="compositionally biased region" description="Polar residues" evidence="1">
    <location>
        <begin position="155"/>
        <end position="166"/>
    </location>
</feature>
<dbReference type="Proteomes" id="UP001479436">
    <property type="component" value="Unassembled WGS sequence"/>
</dbReference>
<organism evidence="2 3">
    <name type="scientific">Basidiobolus ranarum</name>
    <dbReference type="NCBI Taxonomy" id="34480"/>
    <lineage>
        <taxon>Eukaryota</taxon>
        <taxon>Fungi</taxon>
        <taxon>Fungi incertae sedis</taxon>
        <taxon>Zoopagomycota</taxon>
        <taxon>Entomophthoromycotina</taxon>
        <taxon>Basidiobolomycetes</taxon>
        <taxon>Basidiobolales</taxon>
        <taxon>Basidiobolaceae</taxon>
        <taxon>Basidiobolus</taxon>
    </lineage>
</organism>
<feature type="compositionally biased region" description="Polar residues" evidence="1">
    <location>
        <begin position="116"/>
        <end position="148"/>
    </location>
</feature>
<comment type="caution">
    <text evidence="2">The sequence shown here is derived from an EMBL/GenBank/DDBJ whole genome shotgun (WGS) entry which is preliminary data.</text>
</comment>
<gene>
    <name evidence="2" type="ORF">K7432_001635</name>
</gene>
<feature type="region of interest" description="Disordered" evidence="1">
    <location>
        <begin position="94"/>
        <end position="220"/>
    </location>
</feature>
<reference evidence="2 3" key="1">
    <citation type="submission" date="2023-04" db="EMBL/GenBank/DDBJ databases">
        <title>Genome of Basidiobolus ranarum AG-B5.</title>
        <authorList>
            <person name="Stajich J.E."/>
            <person name="Carter-House D."/>
            <person name="Gryganskyi A."/>
        </authorList>
    </citation>
    <scope>NUCLEOTIDE SEQUENCE [LARGE SCALE GENOMIC DNA]</scope>
    <source>
        <strain evidence="2 3">AG-B5</strain>
    </source>
</reference>
<accession>A0ABR2X2R2</accession>
<feature type="compositionally biased region" description="Low complexity" evidence="1">
    <location>
        <begin position="177"/>
        <end position="190"/>
    </location>
</feature>
<dbReference type="EMBL" id="JASJQH010000038">
    <property type="protein sequence ID" value="KAK9768050.1"/>
    <property type="molecule type" value="Genomic_DNA"/>
</dbReference>
<feature type="compositionally biased region" description="Low complexity" evidence="1">
    <location>
        <begin position="96"/>
        <end position="110"/>
    </location>
</feature>
<name>A0ABR2X2R2_9FUNG</name>
<evidence type="ECO:0000313" key="2">
    <source>
        <dbReference type="EMBL" id="KAK9768050.1"/>
    </source>
</evidence>
<keyword evidence="3" id="KW-1185">Reference proteome</keyword>
<evidence type="ECO:0000313" key="3">
    <source>
        <dbReference type="Proteomes" id="UP001479436"/>
    </source>
</evidence>
<sequence length="220" mass="24779">MCHYGSNKMCLDSDDSDWEEETHVERILREYYQTKEEQAPDWIANPPPSLPSQTLPTTSYTIIETSKFEEHEAEGSTQGELQIDTSRLIYQTRLESNSSRPSPSRQTPTSCDSADPQKSQVFGSASNVYSDNIVSTQKISEPTKPTNITERKKNTGNSGRSMPRNHTSPSPSPKSPPTNTTIPRIRTSPTKSVKQTVAKQRSIYTQRMDTQTLEKSQYKS</sequence>
<evidence type="ECO:0000256" key="1">
    <source>
        <dbReference type="SAM" id="MobiDB-lite"/>
    </source>
</evidence>
<protein>
    <submittedName>
        <fullName evidence="2">Uncharacterized protein</fullName>
    </submittedName>
</protein>
<feature type="compositionally biased region" description="Polar residues" evidence="1">
    <location>
        <begin position="191"/>
        <end position="220"/>
    </location>
</feature>
<proteinExistence type="predicted"/>
<feature type="region of interest" description="Disordered" evidence="1">
    <location>
        <begin position="36"/>
        <end position="56"/>
    </location>
</feature>